<dbReference type="Proteomes" id="UP001149163">
    <property type="component" value="Unassembled WGS sequence"/>
</dbReference>
<name>A0A9W9LP00_9EURO</name>
<proteinExistence type="predicted"/>
<reference evidence="1" key="2">
    <citation type="journal article" date="2023" name="IMA Fungus">
        <title>Comparative genomic study of the Penicillium genus elucidates a diverse pangenome and 15 lateral gene transfer events.</title>
        <authorList>
            <person name="Petersen C."/>
            <person name="Sorensen T."/>
            <person name="Nielsen M.R."/>
            <person name="Sondergaard T.E."/>
            <person name="Sorensen J.L."/>
            <person name="Fitzpatrick D.A."/>
            <person name="Frisvad J.C."/>
            <person name="Nielsen K.L."/>
        </authorList>
    </citation>
    <scope>NUCLEOTIDE SEQUENCE</scope>
    <source>
        <strain evidence="1">IBT 26290</strain>
    </source>
</reference>
<keyword evidence="2" id="KW-1185">Reference proteome</keyword>
<dbReference type="EMBL" id="JAPQKN010000002">
    <property type="protein sequence ID" value="KAJ5167681.1"/>
    <property type="molecule type" value="Genomic_DNA"/>
</dbReference>
<organism evidence="1 2">
    <name type="scientific">Penicillium canariense</name>
    <dbReference type="NCBI Taxonomy" id="189055"/>
    <lineage>
        <taxon>Eukaryota</taxon>
        <taxon>Fungi</taxon>
        <taxon>Dikarya</taxon>
        <taxon>Ascomycota</taxon>
        <taxon>Pezizomycotina</taxon>
        <taxon>Eurotiomycetes</taxon>
        <taxon>Eurotiomycetidae</taxon>
        <taxon>Eurotiales</taxon>
        <taxon>Aspergillaceae</taxon>
        <taxon>Penicillium</taxon>
    </lineage>
</organism>
<comment type="caution">
    <text evidence="1">The sequence shown here is derived from an EMBL/GenBank/DDBJ whole genome shotgun (WGS) entry which is preliminary data.</text>
</comment>
<dbReference type="AlphaFoldDB" id="A0A9W9LP00"/>
<accession>A0A9W9LP00</accession>
<reference evidence="1" key="1">
    <citation type="submission" date="2022-11" db="EMBL/GenBank/DDBJ databases">
        <authorList>
            <person name="Petersen C."/>
        </authorList>
    </citation>
    <scope>NUCLEOTIDE SEQUENCE</scope>
    <source>
        <strain evidence="1">IBT 26290</strain>
    </source>
</reference>
<sequence>MLGLPPQADGRPTTGASARRLDLGFADALAPKPKAEGGPHGGLVESCFPFGGVSHSVEPSAAAASGCRLVHILRAVAVSPSNGMHMNLLDHHWATFDARVAYSSVVAKPDAVCRGWPGCEELPPLPSLPFQPCAPSRAGLAPLWGSSVRVADSSSTCRRRFGAHGSFASLSPRWQAFPIDGMPLTTPLATARRTPAINVVHVSAGHLDVKTPQRWRRDGK</sequence>
<protein>
    <submittedName>
        <fullName evidence="1">Uncharacterized protein</fullName>
    </submittedName>
</protein>
<evidence type="ECO:0000313" key="2">
    <source>
        <dbReference type="Proteomes" id="UP001149163"/>
    </source>
</evidence>
<gene>
    <name evidence="1" type="ORF">N7482_003275</name>
</gene>
<dbReference type="GeneID" id="81424576"/>
<evidence type="ECO:0000313" key="1">
    <source>
        <dbReference type="EMBL" id="KAJ5167681.1"/>
    </source>
</evidence>
<dbReference type="RefSeq" id="XP_056544142.1">
    <property type="nucleotide sequence ID" value="XM_056685400.1"/>
</dbReference>